<name>A0A560KMT4_9BRAD</name>
<dbReference type="AlphaFoldDB" id="A0A560KMT4"/>
<evidence type="ECO:0000313" key="2">
    <source>
        <dbReference type="Proteomes" id="UP000315914"/>
    </source>
</evidence>
<dbReference type="Proteomes" id="UP000315914">
    <property type="component" value="Unassembled WGS sequence"/>
</dbReference>
<evidence type="ECO:0000313" key="1">
    <source>
        <dbReference type="EMBL" id="TWB84593.1"/>
    </source>
</evidence>
<comment type="caution">
    <text evidence="1">The sequence shown here is derived from an EMBL/GenBank/DDBJ whole genome shotgun (WGS) entry which is preliminary data.</text>
</comment>
<accession>A0A560KMT4</accession>
<protein>
    <submittedName>
        <fullName evidence="1">Uncharacterized protein</fullName>
    </submittedName>
</protein>
<dbReference type="RefSeq" id="WP_080138243.1">
    <property type="nucleotide sequence ID" value="NZ_LWIG01000026.1"/>
</dbReference>
<sequence>MIQSRVDATITAEKAVVDVYVHPAISSLDPMIKDVLESLTAIRFKDCQNLFERRPGDVVLSLSGDERVAEELWKRQVRHFHAMPYRVERGATGNSSKVVFTGSRQLKPLLRNRALQHAAFSNVPVLRDPGGEVLAYFDRRPVWVETRKDGCVGQMASIPLPALRPGEQPLDYLNGSNFMQLLPLLQFLVKETEEIGWRHAPLRACFTLDDPNLRLPSYGFLNYRELVEQAQKHHFHVALAMIPVDVWSTHSNTVSLIKRSSRYVSLLIHGNNHTRAELSRSRPRERTLAILGQSLSRIEWLEKTTALRVDRVMVPPHNALSDKIAPLLLASGFEGAAVAMTDLRDRNPEMVNRPTFGLRMAEMTSGGFPVLGRIELSAACEGDVVISAMLGAPIIFGGHHECAAGGLDLFSDCAATVNSLGDVQWCSLETILRSNYLSRQENSRLWIQPYSCRLELRVPEGVSSMMIIGPDLQKAGAFRLIRKSEVVPGRRSVLVHANTPFDVVPGEAVELISSNLGTIDHRHIKMARPSAWALVRRFLCEARDRGRAFLPVARAARKPREMPIAPEKT</sequence>
<dbReference type="EMBL" id="VITW01000001">
    <property type="protein sequence ID" value="TWB84593.1"/>
    <property type="molecule type" value="Genomic_DNA"/>
</dbReference>
<organism evidence="1 2">
    <name type="scientific">Bradyrhizobium sacchari</name>
    <dbReference type="NCBI Taxonomy" id="1399419"/>
    <lineage>
        <taxon>Bacteria</taxon>
        <taxon>Pseudomonadati</taxon>
        <taxon>Pseudomonadota</taxon>
        <taxon>Alphaproteobacteria</taxon>
        <taxon>Hyphomicrobiales</taxon>
        <taxon>Nitrobacteraceae</taxon>
        <taxon>Bradyrhizobium</taxon>
    </lineage>
</organism>
<keyword evidence="2" id="KW-1185">Reference proteome</keyword>
<reference evidence="1 2" key="1">
    <citation type="submission" date="2019-06" db="EMBL/GenBank/DDBJ databases">
        <title>Genomic Encyclopedia of Type Strains, Phase IV (KMG-V): Genome sequencing to study the core and pangenomes of soil and plant-associated prokaryotes.</title>
        <authorList>
            <person name="Whitman W."/>
        </authorList>
    </citation>
    <scope>NUCLEOTIDE SEQUENCE [LARGE SCALE GENOMIC DNA]</scope>
    <source>
        <strain evidence="1 2">BR 10556</strain>
    </source>
</reference>
<dbReference type="OrthoDB" id="9255601at2"/>
<gene>
    <name evidence="1" type="ORF">FBZ95_1011038</name>
</gene>
<proteinExistence type="predicted"/>